<dbReference type="AlphaFoldDB" id="A0A182TZT7"/>
<evidence type="ECO:0000313" key="3">
    <source>
        <dbReference type="EnsemblMetazoa" id="AMEC011334-PA"/>
    </source>
</evidence>
<keyword evidence="4" id="KW-1185">Reference proteome</keyword>
<evidence type="ECO:0000256" key="2">
    <source>
        <dbReference type="SAM" id="SignalP"/>
    </source>
</evidence>
<dbReference type="InterPro" id="IPR042097">
    <property type="entry name" value="Aminopeptidase_N-like_N_sf"/>
</dbReference>
<feature type="chain" id="PRO_5008137511" description="Peptidase M1 membrane alanine aminopeptidase domain-containing protein" evidence="2">
    <location>
        <begin position="23"/>
        <end position="111"/>
    </location>
</feature>
<accession>A0A182TZT7</accession>
<evidence type="ECO:0000256" key="1">
    <source>
        <dbReference type="SAM" id="MobiDB-lite"/>
    </source>
</evidence>
<keyword evidence="2" id="KW-0732">Signal</keyword>
<dbReference type="EnsemblMetazoa" id="AMEC011334-RA">
    <property type="protein sequence ID" value="AMEC011334-PA"/>
    <property type="gene ID" value="AMEC011334"/>
</dbReference>
<reference evidence="3" key="2">
    <citation type="submission" date="2020-05" db="UniProtKB">
        <authorList>
            <consortium name="EnsemblMetazoa"/>
        </authorList>
    </citation>
    <scope>IDENTIFICATION</scope>
    <source>
        <strain evidence="3">CM1001059</strain>
    </source>
</reference>
<dbReference type="Proteomes" id="UP000075902">
    <property type="component" value="Unassembled WGS sequence"/>
</dbReference>
<reference evidence="4" key="1">
    <citation type="submission" date="2014-01" db="EMBL/GenBank/DDBJ databases">
        <title>The Genome Sequence of Anopheles melas CM1001059_A (V2).</title>
        <authorList>
            <consortium name="The Broad Institute Genomics Platform"/>
            <person name="Neafsey D.E."/>
            <person name="Besansky N."/>
            <person name="Howell P."/>
            <person name="Walton C."/>
            <person name="Young S.K."/>
            <person name="Zeng Q."/>
            <person name="Gargeya S."/>
            <person name="Fitzgerald M."/>
            <person name="Haas B."/>
            <person name="Abouelleil A."/>
            <person name="Allen A.W."/>
            <person name="Alvarado L."/>
            <person name="Arachchi H.M."/>
            <person name="Berlin A.M."/>
            <person name="Chapman S.B."/>
            <person name="Gainer-Dewar J."/>
            <person name="Goldberg J."/>
            <person name="Griggs A."/>
            <person name="Gujja S."/>
            <person name="Hansen M."/>
            <person name="Howarth C."/>
            <person name="Imamovic A."/>
            <person name="Ireland A."/>
            <person name="Larimer J."/>
            <person name="McCowan C."/>
            <person name="Murphy C."/>
            <person name="Pearson M."/>
            <person name="Poon T.W."/>
            <person name="Priest M."/>
            <person name="Roberts A."/>
            <person name="Saif S."/>
            <person name="Shea T."/>
            <person name="Sisk P."/>
            <person name="Sykes S."/>
            <person name="Wortman J."/>
            <person name="Nusbaum C."/>
            <person name="Birren B."/>
        </authorList>
    </citation>
    <scope>NUCLEOTIDE SEQUENCE [LARGE SCALE GENOMIC DNA]</scope>
    <source>
        <strain evidence="4">CM1001059</strain>
    </source>
</reference>
<proteinExistence type="predicted"/>
<dbReference type="SUPFAM" id="SSF63737">
    <property type="entry name" value="Leukotriene A4 hydrolase N-terminal domain"/>
    <property type="match status" value="1"/>
</dbReference>
<evidence type="ECO:0000313" key="4">
    <source>
        <dbReference type="Proteomes" id="UP000075902"/>
    </source>
</evidence>
<feature type="region of interest" description="Disordered" evidence="1">
    <location>
        <begin position="28"/>
        <end position="54"/>
    </location>
</feature>
<dbReference type="Gene3D" id="2.60.40.1730">
    <property type="entry name" value="tricorn interacting facor f3 domain"/>
    <property type="match status" value="1"/>
</dbReference>
<organism evidence="3 4">
    <name type="scientific">Anopheles melas</name>
    <dbReference type="NCBI Taxonomy" id="34690"/>
    <lineage>
        <taxon>Eukaryota</taxon>
        <taxon>Metazoa</taxon>
        <taxon>Ecdysozoa</taxon>
        <taxon>Arthropoda</taxon>
        <taxon>Hexapoda</taxon>
        <taxon>Insecta</taxon>
        <taxon>Pterygota</taxon>
        <taxon>Neoptera</taxon>
        <taxon>Endopterygota</taxon>
        <taxon>Diptera</taxon>
        <taxon>Nematocera</taxon>
        <taxon>Culicoidea</taxon>
        <taxon>Culicidae</taxon>
        <taxon>Anophelinae</taxon>
        <taxon>Anopheles</taxon>
    </lineage>
</organism>
<dbReference type="VEuPathDB" id="VectorBase:AMEC011334"/>
<evidence type="ECO:0008006" key="5">
    <source>
        <dbReference type="Google" id="ProtNLM"/>
    </source>
</evidence>
<protein>
    <recommendedName>
        <fullName evidence="5">Peptidase M1 membrane alanine aminopeptidase domain-containing protein</fullName>
    </recommendedName>
</protein>
<feature type="signal peptide" evidence="2">
    <location>
        <begin position="1"/>
        <end position="22"/>
    </location>
</feature>
<sequence>MVLHMGKIVALLLLVVSSSTLAVFGQRSAAHPEWNNREFAPAPDTSSPRDDLVDQSYRLPTDTVPTHYTIRLHTDLHTGSRAFSGIVDIEFDVIVPTDAIVVHSRDLLIAS</sequence>
<name>A0A182TZT7_9DIPT</name>